<dbReference type="InterPro" id="IPR038665">
    <property type="entry name" value="Voltage-dep_anion_channel_sf"/>
</dbReference>
<evidence type="ECO:0000256" key="1">
    <source>
        <dbReference type="ARBA" id="ARBA00004651"/>
    </source>
</evidence>
<evidence type="ECO:0000313" key="11">
    <source>
        <dbReference type="Proteomes" id="UP000279259"/>
    </source>
</evidence>
<evidence type="ECO:0000256" key="5">
    <source>
        <dbReference type="ARBA" id="ARBA00022692"/>
    </source>
</evidence>
<dbReference type="Gene3D" id="1.50.10.150">
    <property type="entry name" value="Voltage-dependent anion channel"/>
    <property type="match status" value="1"/>
</dbReference>
<protein>
    <submittedName>
        <fullName evidence="10">Transporter</fullName>
    </submittedName>
</protein>
<evidence type="ECO:0000256" key="7">
    <source>
        <dbReference type="ARBA" id="ARBA00023136"/>
    </source>
</evidence>
<comment type="caution">
    <text evidence="10">The sequence shown here is derived from an EMBL/GenBank/DDBJ whole genome shotgun (WGS) entry which is preliminary data.</text>
</comment>
<dbReference type="STRING" id="1890683.A0A427XMT3"/>
<keyword evidence="5 9" id="KW-0812">Transmembrane</keyword>
<dbReference type="GO" id="GO:0005886">
    <property type="term" value="C:plasma membrane"/>
    <property type="evidence" value="ECO:0007669"/>
    <property type="project" value="UniProtKB-SubCell"/>
</dbReference>
<keyword evidence="6 9" id="KW-1133">Transmembrane helix</keyword>
<accession>A0A427XMT3</accession>
<keyword evidence="11" id="KW-1185">Reference proteome</keyword>
<dbReference type="EMBL" id="RSCD01000035">
    <property type="protein sequence ID" value="RSH80195.1"/>
    <property type="molecule type" value="Genomic_DNA"/>
</dbReference>
<evidence type="ECO:0000256" key="2">
    <source>
        <dbReference type="ARBA" id="ARBA00008566"/>
    </source>
</evidence>
<gene>
    <name evidence="10" type="primary">SSU1_5</name>
    <name evidence="10" type="ORF">EHS25_007205</name>
</gene>
<keyword evidence="4" id="KW-1003">Cell membrane</keyword>
<organism evidence="10 11">
    <name type="scientific">Saitozyma podzolica</name>
    <dbReference type="NCBI Taxonomy" id="1890683"/>
    <lineage>
        <taxon>Eukaryota</taxon>
        <taxon>Fungi</taxon>
        <taxon>Dikarya</taxon>
        <taxon>Basidiomycota</taxon>
        <taxon>Agaricomycotina</taxon>
        <taxon>Tremellomycetes</taxon>
        <taxon>Tremellales</taxon>
        <taxon>Trimorphomycetaceae</taxon>
        <taxon>Saitozyma</taxon>
    </lineage>
</organism>
<feature type="region of interest" description="Disordered" evidence="8">
    <location>
        <begin position="163"/>
        <end position="186"/>
    </location>
</feature>
<evidence type="ECO:0000313" key="10">
    <source>
        <dbReference type="EMBL" id="RSH80195.1"/>
    </source>
</evidence>
<sequence length="186" mass="20477">MTLGNVVRTLAYTYDVGLFLTVPPEGVSCSTRIQRVAEAVYAGGMVTGMVLWGLGLCWYILAFAMVVDHVLKNRDFFFLSKFSVGLWAITFAIGVFATATTTLASELHSPAFKVLGTILSVQVALHWLYVSCMTIYKACDGTIFAAPEVASFEGKVTVRWARERKSAEDDRDLEKAHNPRPSVNMP</sequence>
<evidence type="ECO:0000256" key="4">
    <source>
        <dbReference type="ARBA" id="ARBA00022475"/>
    </source>
</evidence>
<comment type="subcellular location">
    <subcellularLocation>
        <location evidence="1">Cell membrane</location>
        <topology evidence="1">Multi-pass membrane protein</topology>
    </subcellularLocation>
</comment>
<keyword evidence="3" id="KW-0813">Transport</keyword>
<dbReference type="OrthoDB" id="1099at2759"/>
<reference evidence="10 11" key="1">
    <citation type="submission" date="2018-11" db="EMBL/GenBank/DDBJ databases">
        <title>Genome sequence of Saitozyma podzolica DSM 27192.</title>
        <authorList>
            <person name="Aliyu H."/>
            <person name="Gorte O."/>
            <person name="Ochsenreither K."/>
        </authorList>
    </citation>
    <scope>NUCLEOTIDE SEQUENCE [LARGE SCALE GENOMIC DNA]</scope>
    <source>
        <strain evidence="10 11">DSM 27192</strain>
    </source>
</reference>
<dbReference type="PANTHER" id="PTHR31686">
    <property type="match status" value="1"/>
</dbReference>
<evidence type="ECO:0000256" key="6">
    <source>
        <dbReference type="ARBA" id="ARBA00022989"/>
    </source>
</evidence>
<dbReference type="AlphaFoldDB" id="A0A427XMT3"/>
<feature type="transmembrane region" description="Helical" evidence="9">
    <location>
        <begin position="111"/>
        <end position="129"/>
    </location>
</feature>
<dbReference type="InterPro" id="IPR051629">
    <property type="entry name" value="Sulfite_efflux_TDT"/>
</dbReference>
<name>A0A427XMT3_9TREE</name>
<keyword evidence="7 9" id="KW-0472">Membrane</keyword>
<dbReference type="GO" id="GO:0000319">
    <property type="term" value="F:sulfite transmembrane transporter activity"/>
    <property type="evidence" value="ECO:0007669"/>
    <property type="project" value="TreeGrafter"/>
</dbReference>
<feature type="compositionally biased region" description="Basic and acidic residues" evidence="8">
    <location>
        <begin position="163"/>
        <end position="177"/>
    </location>
</feature>
<proteinExistence type="inferred from homology"/>
<feature type="transmembrane region" description="Helical" evidence="9">
    <location>
        <begin position="84"/>
        <end position="104"/>
    </location>
</feature>
<feature type="transmembrane region" description="Helical" evidence="9">
    <location>
        <begin position="40"/>
        <end position="64"/>
    </location>
</feature>
<comment type="similarity">
    <text evidence="2">Belongs to the tellurite-resistance/dicarboxylate transporter (TDT) family.</text>
</comment>
<evidence type="ECO:0000256" key="9">
    <source>
        <dbReference type="SAM" id="Phobius"/>
    </source>
</evidence>
<evidence type="ECO:0000256" key="3">
    <source>
        <dbReference type="ARBA" id="ARBA00022448"/>
    </source>
</evidence>
<dbReference type="Proteomes" id="UP000279259">
    <property type="component" value="Unassembled WGS sequence"/>
</dbReference>
<evidence type="ECO:0000256" key="8">
    <source>
        <dbReference type="SAM" id="MobiDB-lite"/>
    </source>
</evidence>
<dbReference type="Pfam" id="PF03595">
    <property type="entry name" value="SLAC1"/>
    <property type="match status" value="1"/>
</dbReference>
<dbReference type="InterPro" id="IPR004695">
    <property type="entry name" value="SLAC1/Mae1/Ssu1/TehA"/>
</dbReference>
<dbReference type="PANTHER" id="PTHR31686:SF1">
    <property type="entry name" value="SULFITE EFFLUX PUMP SSU1"/>
    <property type="match status" value="1"/>
</dbReference>